<proteinExistence type="inferred from homology"/>
<evidence type="ECO:0000256" key="5">
    <source>
        <dbReference type="PROSITE-ProRule" id="PRU01091"/>
    </source>
</evidence>
<dbReference type="Pfam" id="PF00486">
    <property type="entry name" value="Trans_reg_C"/>
    <property type="match status" value="1"/>
</dbReference>
<dbReference type="CDD" id="cd15831">
    <property type="entry name" value="BTAD"/>
    <property type="match status" value="1"/>
</dbReference>
<dbReference type="PRINTS" id="PR00364">
    <property type="entry name" value="DISEASERSIST"/>
</dbReference>
<dbReference type="SUPFAM" id="SSF48452">
    <property type="entry name" value="TPR-like"/>
    <property type="match status" value="3"/>
</dbReference>
<dbReference type="RefSeq" id="WP_089205147.1">
    <property type="nucleotide sequence ID" value="NZ_FZOD01000001.1"/>
</dbReference>
<dbReference type="Proteomes" id="UP000198282">
    <property type="component" value="Unassembled WGS sequence"/>
</dbReference>
<keyword evidence="2" id="KW-0805">Transcription regulation</keyword>
<dbReference type="AlphaFoldDB" id="A0A239A5X0"/>
<dbReference type="PANTHER" id="PTHR35807:SF1">
    <property type="entry name" value="TRANSCRIPTIONAL REGULATOR REDD"/>
    <property type="match status" value="1"/>
</dbReference>
<dbReference type="InterPro" id="IPR003593">
    <property type="entry name" value="AAA+_ATPase"/>
</dbReference>
<keyword evidence="8" id="KW-1185">Reference proteome</keyword>
<dbReference type="InterPro" id="IPR051677">
    <property type="entry name" value="AfsR-DnrI-RedD_regulator"/>
</dbReference>
<gene>
    <name evidence="7" type="ORF">SAMN05216276_1001133</name>
</gene>
<dbReference type="InterPro" id="IPR001867">
    <property type="entry name" value="OmpR/PhoB-type_DNA-bd"/>
</dbReference>
<evidence type="ECO:0000259" key="6">
    <source>
        <dbReference type="PROSITE" id="PS51755"/>
    </source>
</evidence>
<evidence type="ECO:0000313" key="8">
    <source>
        <dbReference type="Proteomes" id="UP000198282"/>
    </source>
</evidence>
<dbReference type="SUPFAM" id="SSF52540">
    <property type="entry name" value="P-loop containing nucleoside triphosphate hydrolases"/>
    <property type="match status" value="1"/>
</dbReference>
<feature type="DNA-binding region" description="OmpR/PhoB-type" evidence="5">
    <location>
        <begin position="1"/>
        <end position="95"/>
    </location>
</feature>
<evidence type="ECO:0000256" key="3">
    <source>
        <dbReference type="ARBA" id="ARBA00023125"/>
    </source>
</evidence>
<dbReference type="GO" id="GO:0000160">
    <property type="term" value="P:phosphorelay signal transduction system"/>
    <property type="evidence" value="ECO:0007669"/>
    <property type="project" value="InterPro"/>
</dbReference>
<dbReference type="PANTHER" id="PTHR35807">
    <property type="entry name" value="TRANSCRIPTIONAL REGULATOR REDD-RELATED"/>
    <property type="match status" value="1"/>
</dbReference>
<dbReference type="Pfam" id="PF13191">
    <property type="entry name" value="AAA_16"/>
    <property type="match status" value="1"/>
</dbReference>
<sequence>MTFLILGSLTVRNAKHETIHIQRLKHRQLLATLLLRANTPTSIEHLMESLWDGTPPPSAERNINTYVHTLRKLLSPDDLRSTPIETQADGYLIAIEPEDLDLLTFQTRVRQGRQASRVRDLDTAYHYFEQALGLWRGEALLNSRGSQSLDDAAAHLSAEHLASLEELSEIRLSLGRYAEAASGLRAAALANPTHERLWAQLMLSLYGAGDRAAALRAYQRFRKVVAEETGLEPCQPIQDLHQRILASGSVFDLRLPAKSIHLVEAAPYDPVPRQLPRDPADFVGRGEELVQLRSLLSPPNGRLPHHVVAITGPPGSGKSTLAVRTAHLVRDRFPGGQLYANLHGATPGIRRLEPLEVLGRFLRALGVAPHTVPSDVDEAAALWRSLLDGRDVLVVLDDVVDLAQVRPLLSVPKGSTILLTSRQTFALVDNCVHVRISRMSQTEAATMLARLAGAERVARDVRATTRLVGLCGNLPLAVGIAGARLANRPQWEVADLVERLEDERRRLHELEAGDLAVSSSLAVSYDLFLGGAHPLDRTAAHALCALGVLQVPDVTSHIIGALLDVPVDMAERAMERLVDGHLAEVDETGRYRLHDLVRLFAGEQAVRQQTRAARSATLDRALSSYVATTRLAVKLSGYRRPAPTEVDLSADPAPLTSEDEACEWLEQELANLLSAASQAMAAPEERTARLGAALALSLFWHLQRSGLPSRLLAINRQVLGVGQRLGDRNIQAYAHGYMSMALSMTGHREEALAHVQEELALFRELSDPHGEQIALGSLGEIHLLLGRYEEAIGYAEAQRRVAKTIGYRPGEHYAATTIGAARHKLRQFDQALKVLGDALTQTREDGNLYQETAVHEKLGDIHLDLGDPASARICYETALTCAHVAKLSIAEPYMLLGLARSSRLLGEFDQAAVYLARSVATARATGTEELKNGLAEEEAVLAAHGRPITALTGS</sequence>
<dbReference type="InterPro" id="IPR016032">
    <property type="entry name" value="Sig_transdc_resp-reg_C-effctor"/>
</dbReference>
<dbReference type="EMBL" id="FZOD01000001">
    <property type="protein sequence ID" value="SNR90701.1"/>
    <property type="molecule type" value="Genomic_DNA"/>
</dbReference>
<dbReference type="PROSITE" id="PS51755">
    <property type="entry name" value="OMPR_PHOB"/>
    <property type="match status" value="1"/>
</dbReference>
<dbReference type="Pfam" id="PF13181">
    <property type="entry name" value="TPR_8"/>
    <property type="match status" value="1"/>
</dbReference>
<comment type="similarity">
    <text evidence="1">Belongs to the AfsR/DnrI/RedD regulatory family.</text>
</comment>
<evidence type="ECO:0000256" key="1">
    <source>
        <dbReference type="ARBA" id="ARBA00005820"/>
    </source>
</evidence>
<evidence type="ECO:0000313" key="7">
    <source>
        <dbReference type="EMBL" id="SNR90701.1"/>
    </source>
</evidence>
<evidence type="ECO:0000256" key="2">
    <source>
        <dbReference type="ARBA" id="ARBA00023015"/>
    </source>
</evidence>
<organism evidence="7 8">
    <name type="scientific">Streptosporangium subroseum</name>
    <dbReference type="NCBI Taxonomy" id="106412"/>
    <lineage>
        <taxon>Bacteria</taxon>
        <taxon>Bacillati</taxon>
        <taxon>Actinomycetota</taxon>
        <taxon>Actinomycetes</taxon>
        <taxon>Streptosporangiales</taxon>
        <taxon>Streptosporangiaceae</taxon>
        <taxon>Streptosporangium</taxon>
    </lineage>
</organism>
<dbReference type="GO" id="GO:0043531">
    <property type="term" value="F:ADP binding"/>
    <property type="evidence" value="ECO:0007669"/>
    <property type="project" value="InterPro"/>
</dbReference>
<dbReference type="SMART" id="SM00028">
    <property type="entry name" value="TPR"/>
    <property type="match status" value="6"/>
</dbReference>
<dbReference type="InterPro" id="IPR005158">
    <property type="entry name" value="BTAD"/>
</dbReference>
<dbReference type="GO" id="GO:0003677">
    <property type="term" value="F:DNA binding"/>
    <property type="evidence" value="ECO:0007669"/>
    <property type="project" value="UniProtKB-UniRule"/>
</dbReference>
<protein>
    <submittedName>
        <fullName evidence="7">DNA-binding transcriptional activator of the SARP family</fullName>
    </submittedName>
</protein>
<dbReference type="Gene3D" id="3.40.50.300">
    <property type="entry name" value="P-loop containing nucleotide triphosphate hydrolases"/>
    <property type="match status" value="1"/>
</dbReference>
<dbReference type="InterPro" id="IPR011990">
    <property type="entry name" value="TPR-like_helical_dom_sf"/>
</dbReference>
<dbReference type="InterPro" id="IPR036388">
    <property type="entry name" value="WH-like_DNA-bd_sf"/>
</dbReference>
<dbReference type="Pfam" id="PF03704">
    <property type="entry name" value="BTAD"/>
    <property type="match status" value="1"/>
</dbReference>
<evidence type="ECO:0000256" key="4">
    <source>
        <dbReference type="ARBA" id="ARBA00023163"/>
    </source>
</evidence>
<dbReference type="SMART" id="SM00862">
    <property type="entry name" value="Trans_reg_C"/>
    <property type="match status" value="1"/>
</dbReference>
<dbReference type="Gene3D" id="1.25.40.10">
    <property type="entry name" value="Tetratricopeptide repeat domain"/>
    <property type="match status" value="2"/>
</dbReference>
<keyword evidence="3 5" id="KW-0238">DNA-binding</keyword>
<name>A0A239A5X0_9ACTN</name>
<accession>A0A239A5X0</accession>
<dbReference type="InterPro" id="IPR019734">
    <property type="entry name" value="TPR_rpt"/>
</dbReference>
<dbReference type="SMART" id="SM00382">
    <property type="entry name" value="AAA"/>
    <property type="match status" value="1"/>
</dbReference>
<reference evidence="7 8" key="1">
    <citation type="submission" date="2017-06" db="EMBL/GenBank/DDBJ databases">
        <authorList>
            <person name="Kim H.J."/>
            <person name="Triplett B.A."/>
        </authorList>
    </citation>
    <scope>NUCLEOTIDE SEQUENCE [LARGE SCALE GENOMIC DNA]</scope>
    <source>
        <strain evidence="7 8">CGMCC 4.2132</strain>
    </source>
</reference>
<dbReference type="InterPro" id="IPR027417">
    <property type="entry name" value="P-loop_NTPase"/>
</dbReference>
<dbReference type="SMART" id="SM01043">
    <property type="entry name" value="BTAD"/>
    <property type="match status" value="1"/>
</dbReference>
<dbReference type="OrthoDB" id="5521887at2"/>
<dbReference type="InterPro" id="IPR041664">
    <property type="entry name" value="AAA_16"/>
</dbReference>
<dbReference type="GO" id="GO:0006355">
    <property type="term" value="P:regulation of DNA-templated transcription"/>
    <property type="evidence" value="ECO:0007669"/>
    <property type="project" value="InterPro"/>
</dbReference>
<dbReference type="SUPFAM" id="SSF46894">
    <property type="entry name" value="C-terminal effector domain of the bipartite response regulators"/>
    <property type="match status" value="1"/>
</dbReference>
<dbReference type="Gene3D" id="1.10.10.10">
    <property type="entry name" value="Winged helix-like DNA-binding domain superfamily/Winged helix DNA-binding domain"/>
    <property type="match status" value="1"/>
</dbReference>
<keyword evidence="4" id="KW-0804">Transcription</keyword>
<feature type="domain" description="OmpR/PhoB-type" evidence="6">
    <location>
        <begin position="1"/>
        <end position="95"/>
    </location>
</feature>